<dbReference type="EMBL" id="RAZS01000001">
    <property type="protein sequence ID" value="RKN23846.1"/>
    <property type="molecule type" value="Genomic_DNA"/>
</dbReference>
<dbReference type="PANTHER" id="PTHR33164">
    <property type="entry name" value="TRANSCRIPTIONAL REGULATOR, MARR FAMILY"/>
    <property type="match status" value="1"/>
</dbReference>
<protein>
    <submittedName>
        <fullName evidence="3">MarR family transcriptional regulator</fullName>
    </submittedName>
</protein>
<dbReference type="PANTHER" id="PTHR33164:SF43">
    <property type="entry name" value="HTH-TYPE TRANSCRIPTIONAL REPRESSOR YETL"/>
    <property type="match status" value="1"/>
</dbReference>
<dbReference type="InterPro" id="IPR036390">
    <property type="entry name" value="WH_DNA-bd_sf"/>
</dbReference>
<dbReference type="PRINTS" id="PR00598">
    <property type="entry name" value="HTHMARR"/>
</dbReference>
<dbReference type="GO" id="GO:0006950">
    <property type="term" value="P:response to stress"/>
    <property type="evidence" value="ECO:0007669"/>
    <property type="project" value="TreeGrafter"/>
</dbReference>
<dbReference type="SMART" id="SM00347">
    <property type="entry name" value="HTH_MARR"/>
    <property type="match status" value="1"/>
</dbReference>
<dbReference type="AlphaFoldDB" id="A0A3A9Y3G1"/>
<dbReference type="InterPro" id="IPR000835">
    <property type="entry name" value="HTH_MarR-typ"/>
</dbReference>
<gene>
    <name evidence="3" type="ORF">D7044_16345</name>
    <name evidence="2" type="ORF">D7147_02085</name>
</gene>
<dbReference type="InterPro" id="IPR039422">
    <property type="entry name" value="MarR/SlyA-like"/>
</dbReference>
<evidence type="ECO:0000313" key="5">
    <source>
        <dbReference type="Proteomes" id="UP000275865"/>
    </source>
</evidence>
<evidence type="ECO:0000259" key="1">
    <source>
        <dbReference type="PROSITE" id="PS50995"/>
    </source>
</evidence>
<dbReference type="Gene3D" id="1.10.10.10">
    <property type="entry name" value="Winged helix-like DNA-binding domain superfamily/Winged helix DNA-binding domain"/>
    <property type="match status" value="1"/>
</dbReference>
<dbReference type="SUPFAM" id="SSF46785">
    <property type="entry name" value="Winged helix' DNA-binding domain"/>
    <property type="match status" value="1"/>
</dbReference>
<accession>A0A3A9Y3G1</accession>
<dbReference type="Proteomes" id="UP000271548">
    <property type="component" value="Unassembled WGS sequence"/>
</dbReference>
<dbReference type="OrthoDB" id="4463574at2"/>
<dbReference type="Proteomes" id="UP000275865">
    <property type="component" value="Unassembled WGS sequence"/>
</dbReference>
<proteinExistence type="predicted"/>
<sequence length="155" mass="17298">MPDLPAVQSERRTGPLLDHLARRMRLRAKSVLEPFGLRPRHLIALTALRDAGGISQQGLASTLQIDSTNVVGLLNDLEAAQLVERRRSPEDRRRHMVYITEAGANRLNDAECALETSEIEVLGALNPDERETLYELLRRATHGGWHITCTVGEDD</sequence>
<dbReference type="EMBL" id="RAZT01000007">
    <property type="protein sequence ID" value="RKN31839.1"/>
    <property type="molecule type" value="Genomic_DNA"/>
</dbReference>
<comment type="caution">
    <text evidence="3">The sequence shown here is derived from an EMBL/GenBank/DDBJ whole genome shotgun (WGS) entry which is preliminary data.</text>
</comment>
<evidence type="ECO:0000313" key="2">
    <source>
        <dbReference type="EMBL" id="RKN23846.1"/>
    </source>
</evidence>
<keyword evidence="4" id="KW-1185">Reference proteome</keyword>
<dbReference type="Pfam" id="PF12802">
    <property type="entry name" value="MarR_2"/>
    <property type="match status" value="1"/>
</dbReference>
<reference evidence="4 5" key="1">
    <citation type="submission" date="2018-09" db="EMBL/GenBank/DDBJ databases">
        <title>Micromonospora sp. nov. MS1-9, isolated from a root of Musa sp.</title>
        <authorList>
            <person name="Kuncharoen N."/>
            <person name="Kudo T."/>
            <person name="Ohkuma M."/>
            <person name="Yuki M."/>
            <person name="Tanasupawat S."/>
        </authorList>
    </citation>
    <scope>NUCLEOTIDE SEQUENCE [LARGE SCALE GENOMIC DNA]</scope>
    <source>
        <strain evidence="3 5">MS1-9</strain>
        <strain evidence="2 4">NGC1-4</strain>
    </source>
</reference>
<feature type="domain" description="HTH marR-type" evidence="1">
    <location>
        <begin position="10"/>
        <end position="142"/>
    </location>
</feature>
<name>A0A3A9Y3G1_9ACTN</name>
<dbReference type="PROSITE" id="PS50995">
    <property type="entry name" value="HTH_MARR_2"/>
    <property type="match status" value="1"/>
</dbReference>
<evidence type="ECO:0000313" key="4">
    <source>
        <dbReference type="Proteomes" id="UP000271548"/>
    </source>
</evidence>
<organism evidence="3 5">
    <name type="scientific">Micromonospora musae</name>
    <dbReference type="NCBI Taxonomy" id="1894970"/>
    <lineage>
        <taxon>Bacteria</taxon>
        <taxon>Bacillati</taxon>
        <taxon>Actinomycetota</taxon>
        <taxon>Actinomycetes</taxon>
        <taxon>Micromonosporales</taxon>
        <taxon>Micromonosporaceae</taxon>
        <taxon>Micromonospora</taxon>
    </lineage>
</organism>
<evidence type="ECO:0000313" key="3">
    <source>
        <dbReference type="EMBL" id="RKN31839.1"/>
    </source>
</evidence>
<dbReference type="RefSeq" id="WP_120673523.1">
    <property type="nucleotide sequence ID" value="NZ_RAZS01000001.1"/>
</dbReference>
<dbReference type="GO" id="GO:0003700">
    <property type="term" value="F:DNA-binding transcription factor activity"/>
    <property type="evidence" value="ECO:0007669"/>
    <property type="project" value="InterPro"/>
</dbReference>
<dbReference type="InterPro" id="IPR036388">
    <property type="entry name" value="WH-like_DNA-bd_sf"/>
</dbReference>